<dbReference type="EMBL" id="SNQI01000006">
    <property type="protein sequence ID" value="TEW72206.1"/>
    <property type="molecule type" value="Genomic_DNA"/>
</dbReference>
<reference evidence="1 2" key="1">
    <citation type="journal article" date="2011" name="J. Microbiol.">
        <title>Gramella jeungdoensis sp. nov., isolated from a solar saltern in Korea.</title>
        <authorList>
            <person name="Joung Y."/>
            <person name="Kim H."/>
            <person name="Jang T."/>
            <person name="Ahn T.S."/>
            <person name="Joh K."/>
        </authorList>
    </citation>
    <scope>NUCLEOTIDE SEQUENCE [LARGE SCALE GENOMIC DNA]</scope>
    <source>
        <strain evidence="1 2">KCTC 23123</strain>
    </source>
</reference>
<dbReference type="PROSITE" id="PS51257">
    <property type="entry name" value="PROKAR_LIPOPROTEIN"/>
    <property type="match status" value="1"/>
</dbReference>
<protein>
    <submittedName>
        <fullName evidence="1">Uncharacterized protein</fullName>
    </submittedName>
</protein>
<dbReference type="Proteomes" id="UP000298517">
    <property type="component" value="Unassembled WGS sequence"/>
</dbReference>
<comment type="caution">
    <text evidence="1">The sequence shown here is derived from an EMBL/GenBank/DDBJ whole genome shotgun (WGS) entry which is preliminary data.</text>
</comment>
<proteinExistence type="predicted"/>
<evidence type="ECO:0000313" key="1">
    <source>
        <dbReference type="EMBL" id="TEW72206.1"/>
    </source>
</evidence>
<accession>A0A4Y8AP28</accession>
<evidence type="ECO:0000313" key="2">
    <source>
        <dbReference type="Proteomes" id="UP000298517"/>
    </source>
</evidence>
<sequence length="191" mass="21122">MKKFYYLLAGITMILVTIIACEKASIEIEELQAVQNGELLLSKGDQVTSAKGEKEKVNICHWDAENEMYVSISIAPEAVVKHLANHMTDYGTHVEKDKYPFSTEGYYIIHRDNGAVLNIRIHPDGTITGSGYTSNGPIDPQTYLGTVTVFEDHTILLVVSQSPQGGTHKIKGIVSECDGIIEFTNDYTLIE</sequence>
<dbReference type="AlphaFoldDB" id="A0A4Y8AP28"/>
<dbReference type="RefSeq" id="WP_134249230.1">
    <property type="nucleotide sequence ID" value="NZ_SNQI01000006.1"/>
</dbReference>
<gene>
    <name evidence="1" type="ORF">E2488_15190</name>
</gene>
<keyword evidence="2" id="KW-1185">Reference proteome</keyword>
<organism evidence="1 2">
    <name type="scientific">Gramella jeungdoensis</name>
    <dbReference type="NCBI Taxonomy" id="708091"/>
    <lineage>
        <taxon>Bacteria</taxon>
        <taxon>Pseudomonadati</taxon>
        <taxon>Bacteroidota</taxon>
        <taxon>Flavobacteriia</taxon>
        <taxon>Flavobacteriales</taxon>
        <taxon>Flavobacteriaceae</taxon>
        <taxon>Christiangramia</taxon>
    </lineage>
</organism>
<name>A0A4Y8AP28_9FLAO</name>